<protein>
    <submittedName>
        <fullName evidence="1">Uncharacterized protein</fullName>
    </submittedName>
</protein>
<name>A0A7S9STM6_9VIRU</name>
<accession>A0A7S9STM6</accession>
<evidence type="ECO:0000313" key="1">
    <source>
        <dbReference type="EMBL" id="QPI16142.1"/>
    </source>
</evidence>
<dbReference type="EMBL" id="MW030534">
    <property type="protein sequence ID" value="QPI16142.1"/>
    <property type="molecule type" value="Genomic_DNA"/>
</dbReference>
<proteinExistence type="predicted"/>
<reference evidence="1" key="1">
    <citation type="submission" date="2020-08" db="EMBL/GenBank/DDBJ databases">
        <title>Bridging the membrane lipid divide: bacteria of the FCB group superphylum have the potential to synthesize archaeal ether lipids.</title>
        <authorList>
            <person name="Villanueva L."/>
            <person name="von Meijenfeldt F.A.B."/>
            <person name="Westbye A.B."/>
            <person name="Yadav S."/>
            <person name="Hopmans E.C."/>
            <person name="Dutilh B.E."/>
            <person name="Sinninghe Damste J.S."/>
        </authorList>
    </citation>
    <scope>NUCLEOTIDE SEQUENCE</scope>
    <source>
        <strain evidence="1">NIOZ-UU157</strain>
    </source>
</reference>
<sequence>MQTIKFLKPDLNTGKQKIKLNGITYKPYTVCDLPANFGCIEFGEKEGISEWFNYKGYTYIFDKMAKS</sequence>
<organism evidence="1">
    <name type="scientific">Virus NIOZ-UU157</name>
    <dbReference type="NCBI Taxonomy" id="2763269"/>
    <lineage>
        <taxon>Viruses</taxon>
    </lineage>
</organism>
<gene>
    <name evidence="1" type="ORF">NIOZUU157_00022</name>
</gene>